<dbReference type="Pfam" id="PF19295">
    <property type="entry name" value="SufBD_N"/>
    <property type="match status" value="1"/>
</dbReference>
<feature type="domain" description="SUF system FeS cluster assembly SufBD core" evidence="2">
    <location>
        <begin position="205"/>
        <end position="439"/>
    </location>
</feature>
<dbReference type="Pfam" id="PF01458">
    <property type="entry name" value="SUFBD_core"/>
    <property type="match status" value="1"/>
</dbReference>
<dbReference type="InterPro" id="IPR037284">
    <property type="entry name" value="SUF_FeS_clus_asmbl_SufBD_sf"/>
</dbReference>
<protein>
    <submittedName>
        <fullName evidence="4">Fe-S cluster assembly protein SufB</fullName>
    </submittedName>
</protein>
<dbReference type="Proteomes" id="UP000177040">
    <property type="component" value="Unassembled WGS sequence"/>
</dbReference>
<dbReference type="PANTHER" id="PTHR30508:SF1">
    <property type="entry name" value="UPF0051 PROTEIN ABCI8, CHLOROPLASTIC-RELATED"/>
    <property type="match status" value="1"/>
</dbReference>
<dbReference type="InterPro" id="IPR055346">
    <property type="entry name" value="Fe-S_cluster_assembly_SufBD"/>
</dbReference>
<name>A0A1F6N3W9_9BACT</name>
<dbReference type="NCBIfam" id="TIGR01980">
    <property type="entry name" value="sufB"/>
    <property type="match status" value="1"/>
</dbReference>
<gene>
    <name evidence="4" type="ORF">A2983_00520</name>
</gene>
<reference evidence="4 5" key="1">
    <citation type="journal article" date="2016" name="Nat. Commun.">
        <title>Thousands of microbial genomes shed light on interconnected biogeochemical processes in an aquifer system.</title>
        <authorList>
            <person name="Anantharaman K."/>
            <person name="Brown C.T."/>
            <person name="Hug L.A."/>
            <person name="Sharon I."/>
            <person name="Castelle C.J."/>
            <person name="Probst A.J."/>
            <person name="Thomas B.C."/>
            <person name="Singh A."/>
            <person name="Wilkins M.J."/>
            <person name="Karaoz U."/>
            <person name="Brodie E.L."/>
            <person name="Williams K.H."/>
            <person name="Hubbard S.S."/>
            <person name="Banfield J.F."/>
        </authorList>
    </citation>
    <scope>NUCLEOTIDE SEQUENCE [LARGE SCALE GENOMIC DNA]</scope>
</reference>
<evidence type="ECO:0000313" key="5">
    <source>
        <dbReference type="Proteomes" id="UP000177040"/>
    </source>
</evidence>
<dbReference type="InterPro" id="IPR010231">
    <property type="entry name" value="SUF_FeS_clus_asmbl_SufB"/>
</dbReference>
<proteinExistence type="inferred from homology"/>
<dbReference type="InterPro" id="IPR000825">
    <property type="entry name" value="SUF_FeS_clus_asmbl_SufBD_core"/>
</dbReference>
<dbReference type="GO" id="GO:0016226">
    <property type="term" value="P:iron-sulfur cluster assembly"/>
    <property type="evidence" value="ECO:0007669"/>
    <property type="project" value="InterPro"/>
</dbReference>
<evidence type="ECO:0000313" key="4">
    <source>
        <dbReference type="EMBL" id="OGH78619.1"/>
    </source>
</evidence>
<dbReference type="PANTHER" id="PTHR30508">
    <property type="entry name" value="FES CLUSTER ASSEMBLY PROTEIN SUF"/>
    <property type="match status" value="1"/>
</dbReference>
<dbReference type="SUPFAM" id="SSF101960">
    <property type="entry name" value="Stabilizer of iron transporter SufD"/>
    <property type="match status" value="1"/>
</dbReference>
<dbReference type="AlphaFoldDB" id="A0A1F6N3W9"/>
<dbReference type="EMBL" id="MFQH01000005">
    <property type="protein sequence ID" value="OGH78619.1"/>
    <property type="molecule type" value="Genomic_DNA"/>
</dbReference>
<evidence type="ECO:0000256" key="1">
    <source>
        <dbReference type="ARBA" id="ARBA00043967"/>
    </source>
</evidence>
<feature type="domain" description="SUF system FeS cluster assembly SufBD N-terminal" evidence="3">
    <location>
        <begin position="129"/>
        <end position="202"/>
    </location>
</feature>
<sequence>MAIGKPTIYMDRSLYDDANVEKTKYKSQPGLTREVVLEISRQKNEPDWLLQKRLTALALYEKTPLPNWGPDLSGLNLDEIIYFIRPDTEESTSWDTVPEDIKKTFDRLGIPEAEKTALAGVGAQYDSDVIYHNIQKQLRDQGVIFANMDTAVREYPELVQKYFMTQCVPINDHKFVMLHAAVWSGGTFIYVPKGVKVNLPLQAYFRMNAQNGGQFEHTLIIADEGSEIQYIEGCSAPRYTTNSLHAGCVEIFVHKNARARYYSIENWSRNTYNLNTKRALVDENGVIEWINGNLGSGVTMLYPCSILRGRGARSDSLGIAFAGPGQNQDTGSKAIHCAPDTSSTIRAKSISAGGGISTYRGLVKVTKPAINSSISVNCDALLIDDSSISNTHPSMKIDNNEVDIVHEARVGKIGDAEIFYLQSRGLSEEQAMQLVVAGFIEPIVKALPLEYAVELNKLIELEMEGAVG</sequence>
<dbReference type="InterPro" id="IPR045595">
    <property type="entry name" value="SufBD_N"/>
</dbReference>
<accession>A0A1F6N3W9</accession>
<comment type="caution">
    <text evidence="4">The sequence shown here is derived from an EMBL/GenBank/DDBJ whole genome shotgun (WGS) entry which is preliminary data.</text>
</comment>
<comment type="similarity">
    <text evidence="1">Belongs to the iron-sulfur cluster assembly SufBD family.</text>
</comment>
<organism evidence="4 5">
    <name type="scientific">Candidatus Magasanikbacteria bacterium RIFCSPLOWO2_01_FULL_40_15</name>
    <dbReference type="NCBI Taxonomy" id="1798686"/>
    <lineage>
        <taxon>Bacteria</taxon>
        <taxon>Candidatus Magasanikiibacteriota</taxon>
    </lineage>
</organism>
<evidence type="ECO:0000259" key="2">
    <source>
        <dbReference type="Pfam" id="PF01458"/>
    </source>
</evidence>
<evidence type="ECO:0000259" key="3">
    <source>
        <dbReference type="Pfam" id="PF19295"/>
    </source>
</evidence>